<dbReference type="PROSITE" id="PS51257">
    <property type="entry name" value="PROKAR_LIPOPROTEIN"/>
    <property type="match status" value="1"/>
</dbReference>
<dbReference type="AlphaFoldDB" id="A0A412Y5N3"/>
<sequence length="447" mass="49206">MKTAMYTLAGLMCLLTSCVEDDKDLSVPTAHTTDLVIPDGFDWSTTRNVTLATNAPHAISASIYLDKACSEQIADLAIPEGGNSASLEVPSANNAIWIKYPVTNGGYETQKISIKSKATTRSESYVWTADCLFPDRGTVESGWPASTVYKPAKNGYGTLMFEDMWPEMGDYDFNDFVINYRAQTTWGGSSSFGKNSYLDITISLKLRAMGGSLPYRFCIQLPGKATDMEGDPISSPTFSRELIKDFKIESATKGIGVEFLANTQSPIFALTGLNNLKGTDGNQFYNTQAGKLIASSAETPTLVFSFKLQLSPETASSTFGNFSTAYDFDYFLQNTNNGREIHFVGFKPTELYKGYETDRKEAGKNYYCNKGGFVWALKAPVEMGWAVEKIDLLGVYPRFKSWLENGGSDLTGEPDIPGSGDPEGESNKESRWYNYPEGSSYINPQKH</sequence>
<dbReference type="EMBL" id="QRZH01000010">
    <property type="protein sequence ID" value="RGV52735.1"/>
    <property type="molecule type" value="Genomic_DNA"/>
</dbReference>
<evidence type="ECO:0000259" key="2">
    <source>
        <dbReference type="Pfam" id="PF16130"/>
    </source>
</evidence>
<name>A0A412Y5N3_BACFG</name>
<protein>
    <submittedName>
        <fullName evidence="3">LruC domain-containing protein</fullName>
    </submittedName>
</protein>
<organism evidence="3 4">
    <name type="scientific">Bacteroides fragilis</name>
    <dbReference type="NCBI Taxonomy" id="817"/>
    <lineage>
        <taxon>Bacteria</taxon>
        <taxon>Pseudomonadati</taxon>
        <taxon>Bacteroidota</taxon>
        <taxon>Bacteroidia</taxon>
        <taxon>Bacteroidales</taxon>
        <taxon>Bacteroidaceae</taxon>
        <taxon>Bacteroides</taxon>
    </lineage>
</organism>
<dbReference type="InterPro" id="IPR031025">
    <property type="entry name" value="LruC_dom"/>
</dbReference>
<comment type="caution">
    <text evidence="3">The sequence shown here is derived from an EMBL/GenBank/DDBJ whole genome shotgun (WGS) entry which is preliminary data.</text>
</comment>
<dbReference type="InterPro" id="IPR032295">
    <property type="entry name" value="DUF4842"/>
</dbReference>
<evidence type="ECO:0000313" key="4">
    <source>
        <dbReference type="Proteomes" id="UP000286270"/>
    </source>
</evidence>
<evidence type="ECO:0000256" key="1">
    <source>
        <dbReference type="SAM" id="MobiDB-lite"/>
    </source>
</evidence>
<reference evidence="3 4" key="1">
    <citation type="submission" date="2018-08" db="EMBL/GenBank/DDBJ databases">
        <title>A genome reference for cultivated species of the human gut microbiota.</title>
        <authorList>
            <person name="Zou Y."/>
            <person name="Xue W."/>
            <person name="Luo G."/>
        </authorList>
    </citation>
    <scope>NUCLEOTIDE SEQUENCE [LARGE SCALE GENOMIC DNA]</scope>
    <source>
        <strain evidence="3 4">AF14-26</strain>
    </source>
</reference>
<proteinExistence type="predicted"/>
<gene>
    <name evidence="3" type="ORF">DWW08_13180</name>
</gene>
<feature type="region of interest" description="Disordered" evidence="1">
    <location>
        <begin position="408"/>
        <end position="447"/>
    </location>
</feature>
<dbReference type="NCBIfam" id="TIGR04456">
    <property type="entry name" value="LruC_dom"/>
    <property type="match status" value="1"/>
</dbReference>
<feature type="domain" description="DUF4842" evidence="2">
    <location>
        <begin position="199"/>
        <end position="409"/>
    </location>
</feature>
<dbReference type="Pfam" id="PF16130">
    <property type="entry name" value="DUF4842"/>
    <property type="match status" value="1"/>
</dbReference>
<accession>A0A412Y5N3</accession>
<dbReference type="RefSeq" id="WP_122142809.1">
    <property type="nucleotide sequence ID" value="NZ_JAFKPM010000001.1"/>
</dbReference>
<dbReference type="Proteomes" id="UP000286270">
    <property type="component" value="Unassembled WGS sequence"/>
</dbReference>
<evidence type="ECO:0000313" key="3">
    <source>
        <dbReference type="EMBL" id="RGV52735.1"/>
    </source>
</evidence>